<feature type="domain" description="CPL3 ARM repeat" evidence="2">
    <location>
        <begin position="202"/>
        <end position="323"/>
    </location>
</feature>
<gene>
    <name evidence="3" type="ORF">Sango_1064700</name>
</gene>
<organism evidence="3 4">
    <name type="scientific">Sesamum angolense</name>
    <dbReference type="NCBI Taxonomy" id="2727404"/>
    <lineage>
        <taxon>Eukaryota</taxon>
        <taxon>Viridiplantae</taxon>
        <taxon>Streptophyta</taxon>
        <taxon>Embryophyta</taxon>
        <taxon>Tracheophyta</taxon>
        <taxon>Spermatophyta</taxon>
        <taxon>Magnoliopsida</taxon>
        <taxon>eudicotyledons</taxon>
        <taxon>Gunneridae</taxon>
        <taxon>Pentapetalae</taxon>
        <taxon>asterids</taxon>
        <taxon>lamiids</taxon>
        <taxon>Lamiales</taxon>
        <taxon>Pedaliaceae</taxon>
        <taxon>Sesamum</taxon>
    </lineage>
</organism>
<evidence type="ECO:0000256" key="1">
    <source>
        <dbReference type="SAM" id="MobiDB-lite"/>
    </source>
</evidence>
<dbReference type="Pfam" id="PF25505">
    <property type="entry name" value="ARM_CPL3"/>
    <property type="match status" value="1"/>
</dbReference>
<dbReference type="Proteomes" id="UP001289374">
    <property type="component" value="Unassembled WGS sequence"/>
</dbReference>
<evidence type="ECO:0000313" key="4">
    <source>
        <dbReference type="Proteomes" id="UP001289374"/>
    </source>
</evidence>
<feature type="region of interest" description="Disordered" evidence="1">
    <location>
        <begin position="36"/>
        <end position="61"/>
    </location>
</feature>
<dbReference type="InterPro" id="IPR057473">
    <property type="entry name" value="ARM_CPL3"/>
</dbReference>
<reference evidence="3" key="2">
    <citation type="journal article" date="2024" name="Plant">
        <title>Genomic evolution and insights into agronomic trait innovations of Sesamum species.</title>
        <authorList>
            <person name="Miao H."/>
            <person name="Wang L."/>
            <person name="Qu L."/>
            <person name="Liu H."/>
            <person name="Sun Y."/>
            <person name="Le M."/>
            <person name="Wang Q."/>
            <person name="Wei S."/>
            <person name="Zheng Y."/>
            <person name="Lin W."/>
            <person name="Duan Y."/>
            <person name="Cao H."/>
            <person name="Xiong S."/>
            <person name="Wang X."/>
            <person name="Wei L."/>
            <person name="Li C."/>
            <person name="Ma Q."/>
            <person name="Ju M."/>
            <person name="Zhao R."/>
            <person name="Li G."/>
            <person name="Mu C."/>
            <person name="Tian Q."/>
            <person name="Mei H."/>
            <person name="Zhang T."/>
            <person name="Gao T."/>
            <person name="Zhang H."/>
        </authorList>
    </citation>
    <scope>NUCLEOTIDE SEQUENCE</scope>
    <source>
        <strain evidence="3">K16</strain>
    </source>
</reference>
<proteinExistence type="predicted"/>
<sequence>MEDDCKEQQLVKVEVHDVEEGEISDSASIEEITEEAFNTKQAPLPSPTPPPPLRSTVNPNNINVINNNTGGGSGARVWMMRDLYKYPIASKTSYSGLYNLAWAQAVNNKPLGEVFVMMEDGSNDSGNGNNDNSIGKSSNGNESKVVIDVEDEREEEEGELEEGEIDLDSELVVENKDLHIEIKEEEGGDANESSELERSKRVHSIKEQLENLNVADAQKSYDGLCRSLETTAETLQKMVLEGSFAEKDTLVQLLLTAIGTLYSVLSSMTLKLKEQNKAAFSRLLSQVTSLEPPLFSSLQLKEIEAIGSSLEFSADLLSNKNNNGRKQVADGFSMMDSLLLENGNNNSTCLKKLVNSRHKGLALPLLDLHKDHDADSLPSPTRDLSAPLPFEKGFILGHGLLKPEWPIPKRTLDRENAVMHPYETDAVKAVSSYQQKFGRSSFFMNDKLPSPTPSEEGDATGDGEISGEVSSSINNVNLALNTLTSGQPVVSSSTAKDVVAGPEISITRNVGPVSSFGSPVLKSLAKSRDPRLRLANPDTGARILNQSMSPAGSDESKLEFLGMMSSRKQKTVEELVLDGPALKRQRNEISVPNTTLPLVSSTSIFPVTNPSTTLPVSSPITSPLTSLSEKLPLKNANATTSLHSLLRDIAGNPSMWMNILKMEHQKSSDDIKSMTQMPNSNSILGAVPSTVRVPLSSMIGQTSAGKIQTPSQTVSVEEAGKVRMKPRDPRRILHSNALQKIAGSDQSKINASLGSAMMGNLSILKQEDQLEKSVSSSTVKPPDITMQFTSNLRNIADILSVSQPSVPSPVLPQILSSQTAQGHQAGMETKGVVTDSGNLRNGNDSTTEATITVPPRPLNANAWSDVEHLFEALMTSKKLLSREKGLGGLKNRRKCLLFASFALSWIWIIPS</sequence>
<protein>
    <submittedName>
        <fullName evidence="3">RNA polymerase II C-terminal domain phosphatase-like 3</fullName>
    </submittedName>
</protein>
<reference evidence="3" key="1">
    <citation type="submission" date="2020-06" db="EMBL/GenBank/DDBJ databases">
        <authorList>
            <person name="Li T."/>
            <person name="Hu X."/>
            <person name="Zhang T."/>
            <person name="Song X."/>
            <person name="Zhang H."/>
            <person name="Dai N."/>
            <person name="Sheng W."/>
            <person name="Hou X."/>
            <person name="Wei L."/>
        </authorList>
    </citation>
    <scope>NUCLEOTIDE SEQUENCE</scope>
    <source>
        <strain evidence="3">K16</strain>
        <tissue evidence="3">Leaf</tissue>
    </source>
</reference>
<accession>A0AAE1WUB5</accession>
<feature type="compositionally biased region" description="Pro residues" evidence="1">
    <location>
        <begin position="44"/>
        <end position="53"/>
    </location>
</feature>
<comment type="caution">
    <text evidence="3">The sequence shown here is derived from an EMBL/GenBank/DDBJ whole genome shotgun (WGS) entry which is preliminary data.</text>
</comment>
<dbReference type="AlphaFoldDB" id="A0AAE1WUB5"/>
<evidence type="ECO:0000313" key="3">
    <source>
        <dbReference type="EMBL" id="KAK4399586.1"/>
    </source>
</evidence>
<dbReference type="EMBL" id="JACGWL010000006">
    <property type="protein sequence ID" value="KAK4399586.1"/>
    <property type="molecule type" value="Genomic_DNA"/>
</dbReference>
<feature type="region of interest" description="Disordered" evidence="1">
    <location>
        <begin position="443"/>
        <end position="467"/>
    </location>
</feature>
<evidence type="ECO:0000259" key="2">
    <source>
        <dbReference type="Pfam" id="PF25505"/>
    </source>
</evidence>
<keyword evidence="4" id="KW-1185">Reference proteome</keyword>
<feature type="compositionally biased region" description="Low complexity" evidence="1">
    <location>
        <begin position="123"/>
        <end position="141"/>
    </location>
</feature>
<name>A0AAE1WUB5_9LAMI</name>
<feature type="region of interest" description="Disordered" evidence="1">
    <location>
        <begin position="119"/>
        <end position="144"/>
    </location>
</feature>